<comment type="subcellular location">
    <subcellularLocation>
        <location evidence="1 10">Cytoplasm</location>
    </subcellularLocation>
</comment>
<dbReference type="Pfam" id="PF00589">
    <property type="entry name" value="Phage_integrase"/>
    <property type="match status" value="1"/>
</dbReference>
<dbReference type="InterPro" id="IPR011010">
    <property type="entry name" value="DNA_brk_join_enz"/>
</dbReference>
<dbReference type="InterPro" id="IPR023009">
    <property type="entry name" value="Tyrosine_recombinase_XerC/XerD"/>
</dbReference>
<dbReference type="InterPro" id="IPR010998">
    <property type="entry name" value="Integrase_recombinase_N"/>
</dbReference>
<dbReference type="InterPro" id="IPR004107">
    <property type="entry name" value="Integrase_SAM-like_N"/>
</dbReference>
<sequence length="310" mass="35346">MAKKPLKPRRERSASEVRQHREAFLRYLRSECHLSENTVKAYGRDLERFVAWLGGRRLAGLSVSDLAGYPAWLREQDLAPTSVSRHVVSLKVFFKYLQLEGVLTDNQADLLVTQKLWQKIPTVLSASEVERLLAAPPKGEPWWRRDRAILEMLYATGCRVSELATIKLADLHVAERFCRCHGKGDKQRMVPLGEPACRVIEEYLDKERPKLAKRNTSEPGELFLSVRGRAMRRERIWELVKKCAAIAGVNSDLSPHSLRHSFATHLLAGGADLRHVQEMLGHASIATTQLYTHVDHTRLKKVHESFHPRA</sequence>
<dbReference type="KEGG" id="amuc:Pan181_14720"/>
<comment type="subunit">
    <text evidence="10">Forms a cyclic heterotetrameric complex composed of two molecules of XerC and two molecules of XerD.</text>
</comment>
<dbReference type="PANTHER" id="PTHR30349:SF81">
    <property type="entry name" value="TYROSINE RECOMBINASE XERC"/>
    <property type="match status" value="1"/>
</dbReference>
<feature type="active site" evidence="10">
    <location>
        <position position="282"/>
    </location>
</feature>
<comment type="function">
    <text evidence="10">Site-specific tyrosine recombinase, which acts by catalyzing the cutting and rejoining of the recombining DNA molecules. The XerC-XerD complex is essential to convert dimers of the bacterial chromosome into monomers to permit their segregation at cell division. It also contributes to the segregational stability of plasmids.</text>
</comment>
<evidence type="ECO:0000259" key="12">
    <source>
        <dbReference type="PROSITE" id="PS51900"/>
    </source>
</evidence>
<dbReference type="InterPro" id="IPR050090">
    <property type="entry name" value="Tyrosine_recombinase_XerCD"/>
</dbReference>
<evidence type="ECO:0000256" key="1">
    <source>
        <dbReference type="ARBA" id="ARBA00004496"/>
    </source>
</evidence>
<dbReference type="GO" id="GO:0009037">
    <property type="term" value="F:tyrosine-based site-specific recombinase activity"/>
    <property type="evidence" value="ECO:0007669"/>
    <property type="project" value="UniProtKB-UniRule"/>
</dbReference>
<comment type="similarity">
    <text evidence="10">Belongs to the 'phage' integrase family. XerC subfamily.</text>
</comment>
<accession>A0A518AKM3</accession>
<dbReference type="OrthoDB" id="9801717at2"/>
<dbReference type="GO" id="GO:0006313">
    <property type="term" value="P:DNA transposition"/>
    <property type="evidence" value="ECO:0007669"/>
    <property type="project" value="UniProtKB-UniRule"/>
</dbReference>
<evidence type="ECO:0000256" key="7">
    <source>
        <dbReference type="ARBA" id="ARBA00023125"/>
    </source>
</evidence>
<protein>
    <recommendedName>
        <fullName evidence="10">Tyrosine recombinase XerC</fullName>
    </recommendedName>
</protein>
<feature type="domain" description="Tyr recombinase" evidence="11">
    <location>
        <begin position="119"/>
        <end position="304"/>
    </location>
</feature>
<dbReference type="CDD" id="cd00798">
    <property type="entry name" value="INT_XerDC_C"/>
    <property type="match status" value="1"/>
</dbReference>
<evidence type="ECO:0000256" key="10">
    <source>
        <dbReference type="HAMAP-Rule" id="MF_01808"/>
    </source>
</evidence>
<gene>
    <name evidence="13" type="primary">xerD_1</name>
    <name evidence="10" type="synonym">xerC</name>
    <name evidence="13" type="ORF">Pan181_14720</name>
</gene>
<proteinExistence type="inferred from homology"/>
<dbReference type="NCBIfam" id="NF001399">
    <property type="entry name" value="PRK00283.1"/>
    <property type="match status" value="1"/>
</dbReference>
<keyword evidence="14" id="KW-1185">Reference proteome</keyword>
<feature type="domain" description="Core-binding (CB)" evidence="12">
    <location>
        <begin position="15"/>
        <end position="98"/>
    </location>
</feature>
<evidence type="ECO:0000259" key="11">
    <source>
        <dbReference type="PROSITE" id="PS51898"/>
    </source>
</evidence>
<dbReference type="NCBIfam" id="TIGR02225">
    <property type="entry name" value="recomb_XerD"/>
    <property type="match status" value="1"/>
</dbReference>
<evidence type="ECO:0000256" key="4">
    <source>
        <dbReference type="ARBA" id="ARBA00022618"/>
    </source>
</evidence>
<dbReference type="InterPro" id="IPR044068">
    <property type="entry name" value="CB"/>
</dbReference>
<reference evidence="13 14" key="1">
    <citation type="submission" date="2019-02" db="EMBL/GenBank/DDBJ databases">
        <title>Deep-cultivation of Planctomycetes and their phenomic and genomic characterization uncovers novel biology.</title>
        <authorList>
            <person name="Wiegand S."/>
            <person name="Jogler M."/>
            <person name="Boedeker C."/>
            <person name="Pinto D."/>
            <person name="Vollmers J."/>
            <person name="Rivas-Marin E."/>
            <person name="Kohn T."/>
            <person name="Peeters S.H."/>
            <person name="Heuer A."/>
            <person name="Rast P."/>
            <person name="Oberbeckmann S."/>
            <person name="Bunk B."/>
            <person name="Jeske O."/>
            <person name="Meyerdierks A."/>
            <person name="Storesund J.E."/>
            <person name="Kallscheuer N."/>
            <person name="Luecker S."/>
            <person name="Lage O.M."/>
            <person name="Pohl T."/>
            <person name="Merkel B.J."/>
            <person name="Hornburger P."/>
            <person name="Mueller R.-W."/>
            <person name="Bruemmer F."/>
            <person name="Labrenz M."/>
            <person name="Spormann A.M."/>
            <person name="Op den Camp H."/>
            <person name="Overmann J."/>
            <person name="Amann R."/>
            <person name="Jetten M.S.M."/>
            <person name="Mascher T."/>
            <person name="Medema M.H."/>
            <person name="Devos D.P."/>
            <person name="Kaster A.-K."/>
            <person name="Ovreas L."/>
            <person name="Rohde M."/>
            <person name="Galperin M.Y."/>
            <person name="Jogler C."/>
        </authorList>
    </citation>
    <scope>NUCLEOTIDE SEQUENCE [LARGE SCALE GENOMIC DNA]</scope>
    <source>
        <strain evidence="13 14">Pan181</strain>
    </source>
</reference>
<feature type="active site" evidence="10">
    <location>
        <position position="159"/>
    </location>
</feature>
<dbReference type="SUPFAM" id="SSF56349">
    <property type="entry name" value="DNA breaking-rejoining enzymes"/>
    <property type="match status" value="1"/>
</dbReference>
<dbReference type="InterPro" id="IPR011932">
    <property type="entry name" value="Recomb_XerD"/>
</dbReference>
<dbReference type="HAMAP" id="MF_01808">
    <property type="entry name" value="Recomb_XerC_XerD"/>
    <property type="match status" value="1"/>
</dbReference>
<dbReference type="Gene3D" id="1.10.150.130">
    <property type="match status" value="1"/>
</dbReference>
<dbReference type="GO" id="GO:0005737">
    <property type="term" value="C:cytoplasm"/>
    <property type="evidence" value="ECO:0007669"/>
    <property type="project" value="UniProtKB-SubCell"/>
</dbReference>
<dbReference type="InterPro" id="IPR002104">
    <property type="entry name" value="Integrase_catalytic"/>
</dbReference>
<feature type="active site" description="O-(3'-phospho-DNA)-tyrosine intermediate" evidence="10">
    <location>
        <position position="291"/>
    </location>
</feature>
<keyword evidence="8 10" id="KW-0233">DNA recombination</keyword>
<feature type="active site" evidence="10">
    <location>
        <position position="183"/>
    </location>
</feature>
<keyword evidence="4 10" id="KW-0132">Cell division</keyword>
<dbReference type="AlphaFoldDB" id="A0A518AKM3"/>
<dbReference type="PROSITE" id="PS51898">
    <property type="entry name" value="TYR_RECOMBINASE"/>
    <property type="match status" value="1"/>
</dbReference>
<evidence type="ECO:0000256" key="2">
    <source>
        <dbReference type="ARBA" id="ARBA00010450"/>
    </source>
</evidence>
<organism evidence="13 14">
    <name type="scientific">Aeoliella mucimassa</name>
    <dbReference type="NCBI Taxonomy" id="2527972"/>
    <lineage>
        <taxon>Bacteria</taxon>
        <taxon>Pseudomonadati</taxon>
        <taxon>Planctomycetota</taxon>
        <taxon>Planctomycetia</taxon>
        <taxon>Pirellulales</taxon>
        <taxon>Lacipirellulaceae</taxon>
        <taxon>Aeoliella</taxon>
    </lineage>
</organism>
<evidence type="ECO:0000313" key="13">
    <source>
        <dbReference type="EMBL" id="QDU55283.1"/>
    </source>
</evidence>
<keyword evidence="3 10" id="KW-0963">Cytoplasm</keyword>
<dbReference type="Pfam" id="PF02899">
    <property type="entry name" value="Phage_int_SAM_1"/>
    <property type="match status" value="1"/>
</dbReference>
<dbReference type="Gene3D" id="1.10.443.10">
    <property type="entry name" value="Intergrase catalytic core"/>
    <property type="match status" value="1"/>
</dbReference>
<evidence type="ECO:0000256" key="3">
    <source>
        <dbReference type="ARBA" id="ARBA00022490"/>
    </source>
</evidence>
<evidence type="ECO:0000256" key="5">
    <source>
        <dbReference type="ARBA" id="ARBA00022829"/>
    </source>
</evidence>
<dbReference type="GO" id="GO:0051301">
    <property type="term" value="P:cell division"/>
    <property type="evidence" value="ECO:0007669"/>
    <property type="project" value="UniProtKB-KW"/>
</dbReference>
<keyword evidence="6 10" id="KW-0229">DNA integration</keyword>
<evidence type="ECO:0000256" key="9">
    <source>
        <dbReference type="ARBA" id="ARBA00023306"/>
    </source>
</evidence>
<feature type="active site" evidence="10">
    <location>
        <position position="259"/>
    </location>
</feature>
<evidence type="ECO:0000256" key="8">
    <source>
        <dbReference type="ARBA" id="ARBA00023172"/>
    </source>
</evidence>
<dbReference type="RefSeq" id="WP_145246156.1">
    <property type="nucleotide sequence ID" value="NZ_CP036278.1"/>
</dbReference>
<keyword evidence="7 10" id="KW-0238">DNA-binding</keyword>
<keyword evidence="9 10" id="KW-0131">Cell cycle</keyword>
<dbReference type="GO" id="GO:0003677">
    <property type="term" value="F:DNA binding"/>
    <property type="evidence" value="ECO:0007669"/>
    <property type="project" value="UniProtKB-UniRule"/>
</dbReference>
<dbReference type="EMBL" id="CP036278">
    <property type="protein sequence ID" value="QDU55283.1"/>
    <property type="molecule type" value="Genomic_DNA"/>
</dbReference>
<dbReference type="PANTHER" id="PTHR30349">
    <property type="entry name" value="PHAGE INTEGRASE-RELATED"/>
    <property type="match status" value="1"/>
</dbReference>
<dbReference type="PROSITE" id="PS51900">
    <property type="entry name" value="CB"/>
    <property type="match status" value="1"/>
</dbReference>
<evidence type="ECO:0000256" key="6">
    <source>
        <dbReference type="ARBA" id="ARBA00022908"/>
    </source>
</evidence>
<dbReference type="GO" id="GO:0007059">
    <property type="term" value="P:chromosome segregation"/>
    <property type="evidence" value="ECO:0007669"/>
    <property type="project" value="UniProtKB-UniRule"/>
</dbReference>
<name>A0A518AKM3_9BACT</name>
<evidence type="ECO:0000313" key="14">
    <source>
        <dbReference type="Proteomes" id="UP000315750"/>
    </source>
</evidence>
<keyword evidence="5 10" id="KW-0159">Chromosome partition</keyword>
<dbReference type="InterPro" id="IPR013762">
    <property type="entry name" value="Integrase-like_cat_sf"/>
</dbReference>
<dbReference type="Proteomes" id="UP000315750">
    <property type="component" value="Chromosome"/>
</dbReference>
<comment type="similarity">
    <text evidence="2">Belongs to the 'phage' integrase family. XerD subfamily.</text>
</comment>
<feature type="active site" evidence="10">
    <location>
        <position position="256"/>
    </location>
</feature>